<dbReference type="GO" id="GO:0005634">
    <property type="term" value="C:nucleus"/>
    <property type="evidence" value="ECO:0007669"/>
    <property type="project" value="UniProtKB-SubCell"/>
</dbReference>
<feature type="domain" description="mRNA triphosphatase Cet1-like" evidence="10">
    <location>
        <begin position="36"/>
        <end position="125"/>
    </location>
</feature>
<evidence type="ECO:0000313" key="12">
    <source>
        <dbReference type="Proteomes" id="UP000018538"/>
    </source>
</evidence>
<keyword evidence="5" id="KW-0378">Hydrolase</keyword>
<sequence>MVREAHELLDGSRPIPIDKITYELSQNIILAFDNNEHIKRNKDVQIEIEARIGLVIDKNKHRLKLPIYTDAIVENNFSDFQSGVDKDSFQYLLNYLHNMTRRNNTQSCTTNNNNTNLNDNNKEGNIPNLNNPNKNVNRNDTSAIANSTNNVIDEHEQKKKNNNSNRNNNSDNNNNSNSNNNGDNNNSNNFLNEKENSIYEFVALKSYKSVDKYYILKNENNSRIRVTTNMDESENEKNQSMIKSLHKENINTWNVYLGNNKDYFEDDDEEEDNEDDETTKNKHNKNMNKQNNSKNKDNNTDDCLDYRISINLEHTKPISKLFLSKITPVYERYKERTSFINKYMGIQFDLTKIKTKDNNEFYEIEIEIPTKSIFKAMSNLRNKNDSNYLHFICSNLINNARGICSQLNLFKKNNFMKIGLNNNDILPSIPASQVNYSHSQNEQKLFKKYIHSVSPIIGDYMFRLVSKNEKIIQKKINDSNISNHDKINMFKNIIDIRRHNKKCTKSVTQTYAENRWKVVKNEKAQNVIVLVSDSSDQSDGEEHQNSQYENIKQNRTSDQNSPHNNSSDNNAHFNDQHNEDNDYENNNLHFYNDEKNDTEPINNKKNKDTSFYDDT</sequence>
<evidence type="ECO:0000313" key="11">
    <source>
        <dbReference type="EMBL" id="ETB62176.1"/>
    </source>
</evidence>
<keyword evidence="12" id="KW-1185">Reference proteome</keyword>
<evidence type="ECO:0000256" key="7">
    <source>
        <dbReference type="ARBA" id="ARBA00035028"/>
    </source>
</evidence>
<feature type="compositionally biased region" description="Polar residues" evidence="9">
    <location>
        <begin position="553"/>
        <end position="573"/>
    </location>
</feature>
<evidence type="ECO:0000256" key="3">
    <source>
        <dbReference type="ARBA" id="ARBA00006345"/>
    </source>
</evidence>
<keyword evidence="4" id="KW-0507">mRNA processing</keyword>
<evidence type="ECO:0000256" key="5">
    <source>
        <dbReference type="ARBA" id="ARBA00022801"/>
    </source>
</evidence>
<dbReference type="InterPro" id="IPR004206">
    <property type="entry name" value="mRNA_triPase_Cet1"/>
</dbReference>
<comment type="catalytic activity">
    <reaction evidence="8">
        <text>a 5'-end triphospho-ribonucleoside in mRNA + H2O = a 5'-end diphospho-ribonucleoside in mRNA + phosphate + H(+)</text>
        <dbReference type="Rhea" id="RHEA:67004"/>
        <dbReference type="Rhea" id="RHEA-COMP:17164"/>
        <dbReference type="Rhea" id="RHEA-COMP:17165"/>
        <dbReference type="ChEBI" id="CHEBI:15377"/>
        <dbReference type="ChEBI" id="CHEBI:15378"/>
        <dbReference type="ChEBI" id="CHEBI:43474"/>
        <dbReference type="ChEBI" id="CHEBI:167616"/>
        <dbReference type="ChEBI" id="CHEBI:167618"/>
        <dbReference type="EC" id="3.6.1.74"/>
    </reaction>
    <physiologicalReaction direction="left-to-right" evidence="8">
        <dbReference type="Rhea" id="RHEA:67005"/>
    </physiologicalReaction>
</comment>
<dbReference type="PANTHER" id="PTHR28118">
    <property type="entry name" value="POLYNUCLEOTIDE 5'-TRIPHOSPHATASE-RELATED"/>
    <property type="match status" value="1"/>
</dbReference>
<dbReference type="Pfam" id="PF02940">
    <property type="entry name" value="mRNA_triPase"/>
    <property type="match status" value="2"/>
</dbReference>
<dbReference type="CDD" id="cd07470">
    <property type="entry name" value="CYTH-like_mRNA_RTPase"/>
    <property type="match status" value="1"/>
</dbReference>
<evidence type="ECO:0000259" key="10">
    <source>
        <dbReference type="Pfam" id="PF02940"/>
    </source>
</evidence>
<feature type="domain" description="mRNA triphosphatase Cet1-like" evidence="10">
    <location>
        <begin position="301"/>
        <end position="368"/>
    </location>
</feature>
<feature type="compositionally biased region" description="Low complexity" evidence="9">
    <location>
        <begin position="162"/>
        <end position="189"/>
    </location>
</feature>
<dbReference type="InterPro" id="IPR037009">
    <property type="entry name" value="mRNA_triPase_Cet1_sf"/>
</dbReference>
<dbReference type="GO" id="GO:0140818">
    <property type="term" value="F:mRNA 5'-triphosphate monophosphatase activity"/>
    <property type="evidence" value="ECO:0007669"/>
    <property type="project" value="UniProtKB-EC"/>
</dbReference>
<dbReference type="InterPro" id="IPR040343">
    <property type="entry name" value="Cet1/Ctl1"/>
</dbReference>
<feature type="compositionally biased region" description="Acidic residues" evidence="9">
    <location>
        <begin position="264"/>
        <end position="277"/>
    </location>
</feature>
<feature type="region of interest" description="Disordered" evidence="9">
    <location>
        <begin position="103"/>
        <end position="191"/>
    </location>
</feature>
<evidence type="ECO:0000256" key="9">
    <source>
        <dbReference type="SAM" id="MobiDB-lite"/>
    </source>
</evidence>
<dbReference type="GO" id="GO:0006397">
    <property type="term" value="P:mRNA processing"/>
    <property type="evidence" value="ECO:0007669"/>
    <property type="project" value="UniProtKB-KW"/>
</dbReference>
<feature type="compositionally biased region" description="Polar residues" evidence="9">
    <location>
        <begin position="140"/>
        <end position="151"/>
    </location>
</feature>
<dbReference type="SUPFAM" id="SSF55154">
    <property type="entry name" value="CYTH-like phosphatases"/>
    <property type="match status" value="1"/>
</dbReference>
<dbReference type="OrthoDB" id="272147at2759"/>
<reference evidence="11 12" key="1">
    <citation type="submission" date="2013-11" db="EMBL/GenBank/DDBJ databases">
        <title>The Genome Sequence of Plasmodium yoelii 17X.</title>
        <authorList>
            <consortium name="The Broad Institute Genomics Platform"/>
            <consortium name="The Broad Institute Genome Sequencing Center for Infectious Disease"/>
            <person name="Neafsey D."/>
            <person name="Adams J."/>
            <person name="Walker B."/>
            <person name="Young S.K."/>
            <person name="Zeng Q."/>
            <person name="Gargeya S."/>
            <person name="Fitzgerald M."/>
            <person name="Haas B."/>
            <person name="Abouelleil A."/>
            <person name="Alvarado L."/>
            <person name="Chapman S.B."/>
            <person name="Gainer-Dewar J."/>
            <person name="Goldberg J."/>
            <person name="Griggs A."/>
            <person name="Gujja S."/>
            <person name="Hansen M."/>
            <person name="Howarth C."/>
            <person name="Imamovic A."/>
            <person name="Ireland A."/>
            <person name="Larimer J."/>
            <person name="McCowan C."/>
            <person name="Murphy C."/>
            <person name="Pearson M."/>
            <person name="Poon T.W."/>
            <person name="Priest M."/>
            <person name="Roberts A."/>
            <person name="Saif S."/>
            <person name="Shea T."/>
            <person name="Sykes S."/>
            <person name="Wortman J."/>
            <person name="Nusbaum C."/>
            <person name="Birren B."/>
        </authorList>
    </citation>
    <scope>NUCLEOTIDE SEQUENCE [LARGE SCALE GENOMIC DNA]</scope>
    <source>
        <strain evidence="11 12">17X</strain>
    </source>
</reference>
<dbReference type="PANTHER" id="PTHR28118:SF1">
    <property type="entry name" value="POLYNUCLEOTIDE 5'-TRIPHOSPHATASE CTL1-RELATED"/>
    <property type="match status" value="1"/>
</dbReference>
<dbReference type="Proteomes" id="UP000018538">
    <property type="component" value="Unassembled WGS sequence"/>
</dbReference>
<organism evidence="11 12">
    <name type="scientific">Plasmodium yoelii 17X</name>
    <dbReference type="NCBI Taxonomy" id="1323249"/>
    <lineage>
        <taxon>Eukaryota</taxon>
        <taxon>Sar</taxon>
        <taxon>Alveolata</taxon>
        <taxon>Apicomplexa</taxon>
        <taxon>Aconoidasida</taxon>
        <taxon>Haemosporida</taxon>
        <taxon>Plasmodiidae</taxon>
        <taxon>Plasmodium</taxon>
        <taxon>Plasmodium (Vinckeia)</taxon>
    </lineage>
</organism>
<evidence type="ECO:0000256" key="2">
    <source>
        <dbReference type="ARBA" id="ARBA00004123"/>
    </source>
</evidence>
<dbReference type="GO" id="GO:0004651">
    <property type="term" value="F:polynucleotide 5'-phosphatase activity"/>
    <property type="evidence" value="ECO:0007669"/>
    <property type="project" value="InterPro"/>
</dbReference>
<dbReference type="InterPro" id="IPR033469">
    <property type="entry name" value="CYTH-like_dom_sf"/>
</dbReference>
<protein>
    <recommendedName>
        <fullName evidence="7">mRNA 5'-phosphatase</fullName>
        <ecNumber evidence="7">3.6.1.74</ecNumber>
    </recommendedName>
</protein>
<evidence type="ECO:0000256" key="4">
    <source>
        <dbReference type="ARBA" id="ARBA00022664"/>
    </source>
</evidence>
<accession>V7PRG6</accession>
<feature type="compositionally biased region" description="Low complexity" evidence="9">
    <location>
        <begin position="103"/>
        <end position="139"/>
    </location>
</feature>
<evidence type="ECO:0000256" key="1">
    <source>
        <dbReference type="ARBA" id="ARBA00001946"/>
    </source>
</evidence>
<dbReference type="AlphaFoldDB" id="V7PRG6"/>
<dbReference type="Gene3D" id="3.20.100.10">
    <property type="entry name" value="mRNA triphosphatase Cet1-like"/>
    <property type="match status" value="1"/>
</dbReference>
<comment type="similarity">
    <text evidence="3">Belongs to the fungal TPase family.</text>
</comment>
<dbReference type="EMBL" id="KI635731">
    <property type="protein sequence ID" value="ETB62176.1"/>
    <property type="molecule type" value="Genomic_DNA"/>
</dbReference>
<dbReference type="EC" id="3.6.1.74" evidence="7"/>
<comment type="subcellular location">
    <subcellularLocation>
        <location evidence="2">Nucleus</location>
    </subcellularLocation>
</comment>
<gene>
    <name evidence="11" type="ORF">YYC_00801</name>
</gene>
<name>V7PRG6_PLAYE</name>
<feature type="region of interest" description="Disordered" evidence="9">
    <location>
        <begin position="553"/>
        <end position="615"/>
    </location>
</feature>
<comment type="cofactor">
    <cofactor evidence="1">
        <name>Mg(2+)</name>
        <dbReference type="ChEBI" id="CHEBI:18420"/>
    </cofactor>
</comment>
<feature type="compositionally biased region" description="Basic and acidic residues" evidence="9">
    <location>
        <begin position="605"/>
        <end position="615"/>
    </location>
</feature>
<feature type="region of interest" description="Disordered" evidence="9">
    <location>
        <begin position="264"/>
        <end position="300"/>
    </location>
</feature>
<evidence type="ECO:0000256" key="8">
    <source>
        <dbReference type="ARBA" id="ARBA00047740"/>
    </source>
</evidence>
<evidence type="ECO:0000256" key="6">
    <source>
        <dbReference type="ARBA" id="ARBA00023242"/>
    </source>
</evidence>
<proteinExistence type="inferred from homology"/>
<keyword evidence="6" id="KW-0539">Nucleus</keyword>